<proteinExistence type="predicted"/>
<name>A0AAV0G131_9ASTE</name>
<dbReference type="InterPro" id="IPR050257">
    <property type="entry name" value="eL8/uL1-like"/>
</dbReference>
<dbReference type="FunFam" id="3.40.50.790:FF:000012">
    <property type="entry name" value="Ribosomal protein L1p/L10e family"/>
    <property type="match status" value="1"/>
</dbReference>
<evidence type="ECO:0000313" key="3">
    <source>
        <dbReference type="Proteomes" id="UP001152523"/>
    </source>
</evidence>
<dbReference type="InterPro" id="IPR016095">
    <property type="entry name" value="Ribosomal_uL1_3-a/b-sand"/>
</dbReference>
<protein>
    <recommendedName>
        <fullName evidence="4">Ribosomal protein L1</fullName>
    </recommendedName>
</protein>
<dbReference type="InterPro" id="IPR028364">
    <property type="entry name" value="Ribosomal_uL1/biogenesis"/>
</dbReference>
<dbReference type="PANTHER" id="PTHR23105">
    <property type="entry name" value="RIBOSOMAL PROTEIN L7AE FAMILY MEMBER"/>
    <property type="match status" value="1"/>
</dbReference>
<accession>A0AAV0G131</accession>
<dbReference type="Proteomes" id="UP001152523">
    <property type="component" value="Unassembled WGS sequence"/>
</dbReference>
<keyword evidence="3" id="KW-1185">Reference proteome</keyword>
<organism evidence="2 3">
    <name type="scientific">Cuscuta epithymum</name>
    <dbReference type="NCBI Taxonomy" id="186058"/>
    <lineage>
        <taxon>Eukaryota</taxon>
        <taxon>Viridiplantae</taxon>
        <taxon>Streptophyta</taxon>
        <taxon>Embryophyta</taxon>
        <taxon>Tracheophyta</taxon>
        <taxon>Spermatophyta</taxon>
        <taxon>Magnoliopsida</taxon>
        <taxon>eudicotyledons</taxon>
        <taxon>Gunneridae</taxon>
        <taxon>Pentapetalae</taxon>
        <taxon>asterids</taxon>
        <taxon>lamiids</taxon>
        <taxon>Solanales</taxon>
        <taxon>Convolvulaceae</taxon>
        <taxon>Cuscuteae</taxon>
        <taxon>Cuscuta</taxon>
        <taxon>Cuscuta subgen. Cuscuta</taxon>
    </lineage>
</organism>
<feature type="compositionally biased region" description="Basic and acidic residues" evidence="1">
    <location>
        <begin position="342"/>
        <end position="355"/>
    </location>
</feature>
<feature type="compositionally biased region" description="Polar residues" evidence="1">
    <location>
        <begin position="318"/>
        <end position="328"/>
    </location>
</feature>
<evidence type="ECO:0008006" key="4">
    <source>
        <dbReference type="Google" id="ProtNLM"/>
    </source>
</evidence>
<reference evidence="2" key="1">
    <citation type="submission" date="2022-07" db="EMBL/GenBank/DDBJ databases">
        <authorList>
            <person name="Macas J."/>
            <person name="Novak P."/>
            <person name="Neumann P."/>
        </authorList>
    </citation>
    <scope>NUCLEOTIDE SEQUENCE</scope>
</reference>
<feature type="compositionally biased region" description="Acidic residues" evidence="1">
    <location>
        <begin position="330"/>
        <end position="341"/>
    </location>
</feature>
<dbReference type="InterPro" id="IPR023674">
    <property type="entry name" value="Ribosomal_uL1-like"/>
</dbReference>
<dbReference type="AlphaFoldDB" id="A0AAV0G131"/>
<dbReference type="SUPFAM" id="SSF56808">
    <property type="entry name" value="Ribosomal protein L1"/>
    <property type="match status" value="1"/>
</dbReference>
<dbReference type="CDD" id="cd00403">
    <property type="entry name" value="Ribosomal_L1"/>
    <property type="match status" value="1"/>
</dbReference>
<dbReference type="GO" id="GO:0003723">
    <property type="term" value="F:RNA binding"/>
    <property type="evidence" value="ECO:0007669"/>
    <property type="project" value="InterPro"/>
</dbReference>
<evidence type="ECO:0000256" key="1">
    <source>
        <dbReference type="SAM" id="MobiDB-lite"/>
    </source>
</evidence>
<feature type="compositionally biased region" description="Basic residues" evidence="1">
    <location>
        <begin position="431"/>
        <end position="440"/>
    </location>
</feature>
<dbReference type="Gene3D" id="3.40.50.790">
    <property type="match status" value="1"/>
</dbReference>
<dbReference type="EMBL" id="CAMAPF010001032">
    <property type="protein sequence ID" value="CAH9141660.1"/>
    <property type="molecule type" value="Genomic_DNA"/>
</dbReference>
<feature type="compositionally biased region" description="Basic and acidic residues" evidence="1">
    <location>
        <begin position="386"/>
        <end position="412"/>
    </location>
</feature>
<comment type="caution">
    <text evidence="2">The sequence shown here is derived from an EMBL/GenBank/DDBJ whole genome shotgun (WGS) entry which is preliminary data.</text>
</comment>
<gene>
    <name evidence="2" type="ORF">CEPIT_LOCUS39298</name>
</gene>
<sequence>MATETLPAAAVTGGNVTRGTVEKAVTALLKWKDAQSKEQAPKLLPQDEFIYLTITLKKVPPMARTNAFRVALPHPLHDQSSERCLIIDDRSNSNLTSAEAKKIIKSQDVPISKVLKLSKLRTDYKAYEAKRKLCGSYDVLLVDKRIVHFLPKLLGKIFFKKKKLPLPVDLTKKNWKAQVERACGSGLFYVSTGTCSVMKVGKLSMDSGEVVDNVLEAINGVVGFVPKGWGGLRSFHLRLTGSLALPLYQALPDLKLKIMGVKEVEGEGSLEAKETGKTPETGKKKRKGRLSAVRYMDAEIGEIKSESDDGDVEDDIQKNNTDLDTNEGSVEGESDADSDENEGGKGKEEEEHDLVPTKLKAKKDQKAKSQKGQVLNGEKKRKKVKRGDDTEDKKQKEKMKSSLKAKDELDVKKGKRKSVVGMKSKEEAIKPKSKRNKKSE</sequence>
<dbReference type="Pfam" id="PF00687">
    <property type="entry name" value="Ribosomal_L1"/>
    <property type="match status" value="1"/>
</dbReference>
<feature type="compositionally biased region" description="Basic and acidic residues" evidence="1">
    <location>
        <begin position="269"/>
        <end position="282"/>
    </location>
</feature>
<evidence type="ECO:0000313" key="2">
    <source>
        <dbReference type="EMBL" id="CAH9141660.1"/>
    </source>
</evidence>
<feature type="region of interest" description="Disordered" evidence="1">
    <location>
        <begin position="269"/>
        <end position="440"/>
    </location>
</feature>